<organism evidence="2 3">
    <name type="scientific">Acacia crassicarpa</name>
    <name type="common">northern wattle</name>
    <dbReference type="NCBI Taxonomy" id="499986"/>
    <lineage>
        <taxon>Eukaryota</taxon>
        <taxon>Viridiplantae</taxon>
        <taxon>Streptophyta</taxon>
        <taxon>Embryophyta</taxon>
        <taxon>Tracheophyta</taxon>
        <taxon>Spermatophyta</taxon>
        <taxon>Magnoliopsida</taxon>
        <taxon>eudicotyledons</taxon>
        <taxon>Gunneridae</taxon>
        <taxon>Pentapetalae</taxon>
        <taxon>rosids</taxon>
        <taxon>fabids</taxon>
        <taxon>Fabales</taxon>
        <taxon>Fabaceae</taxon>
        <taxon>Caesalpinioideae</taxon>
        <taxon>mimosoid clade</taxon>
        <taxon>Acacieae</taxon>
        <taxon>Acacia</taxon>
    </lineage>
</organism>
<feature type="compositionally biased region" description="Polar residues" evidence="1">
    <location>
        <begin position="222"/>
        <end position="245"/>
    </location>
</feature>
<evidence type="ECO:0000256" key="1">
    <source>
        <dbReference type="SAM" id="MobiDB-lite"/>
    </source>
</evidence>
<evidence type="ECO:0000313" key="3">
    <source>
        <dbReference type="Proteomes" id="UP001293593"/>
    </source>
</evidence>
<feature type="region of interest" description="Disordered" evidence="1">
    <location>
        <begin position="222"/>
        <end position="256"/>
    </location>
</feature>
<comment type="caution">
    <text evidence="2">The sequence shown here is derived from an EMBL/GenBank/DDBJ whole genome shotgun (WGS) entry which is preliminary data.</text>
</comment>
<keyword evidence="3" id="KW-1185">Reference proteome</keyword>
<proteinExistence type="predicted"/>
<evidence type="ECO:0000313" key="2">
    <source>
        <dbReference type="EMBL" id="KAK4282658.1"/>
    </source>
</evidence>
<name>A0AAE1N3V1_9FABA</name>
<dbReference type="AlphaFoldDB" id="A0AAE1N3V1"/>
<accession>A0AAE1N3V1</accession>
<dbReference type="Proteomes" id="UP001293593">
    <property type="component" value="Unassembled WGS sequence"/>
</dbReference>
<dbReference type="EMBL" id="JAWXYG010000002">
    <property type="protein sequence ID" value="KAK4282658.1"/>
    <property type="molecule type" value="Genomic_DNA"/>
</dbReference>
<protein>
    <submittedName>
        <fullName evidence="2">Uncharacterized protein</fullName>
    </submittedName>
</protein>
<sequence>MAGQRGMVLACCQETRTLPSRLAVGSMPDVPVDLDLRKAFNADVLEGSQVPIGEKVGDEGVLLMKNAKLSGVEVGLEMDWAHEDGKRVFNHGSPIGESDKSLYKVEFPLEAEPSVCADKTQLILSPISAVAQSLRGITLKRHCESDPGLSLIKRQRKLEFETPVVIAEAKFTAHIPQSRQRRSFRSVKTCLRKKESADLRRLESPALLAEIDFPPSWVSGCTSSDEVLPSSSTDEVISSPPSSNAGGWAGPTTGSS</sequence>
<reference evidence="2" key="1">
    <citation type="submission" date="2023-10" db="EMBL/GenBank/DDBJ databases">
        <title>Chromosome-level genome of the transformable northern wattle, Acacia crassicarpa.</title>
        <authorList>
            <person name="Massaro I."/>
            <person name="Sinha N.R."/>
            <person name="Poethig S."/>
            <person name="Leichty A.R."/>
        </authorList>
    </citation>
    <scope>NUCLEOTIDE SEQUENCE</scope>
    <source>
        <strain evidence="2">Acra3RX</strain>
        <tissue evidence="2">Leaf</tissue>
    </source>
</reference>
<gene>
    <name evidence="2" type="ORF">QN277_014007</name>
</gene>